<proteinExistence type="predicted"/>
<dbReference type="Gene3D" id="3.30.310.70">
    <property type="entry name" value="TT1751-like domain"/>
    <property type="match status" value="1"/>
</dbReference>
<name>A0A160TXY5_9ZZZZ</name>
<dbReference type="Pfam" id="PF03625">
    <property type="entry name" value="DUF302"/>
    <property type="match status" value="1"/>
</dbReference>
<dbReference type="InterPro" id="IPR035923">
    <property type="entry name" value="TT1751-like_sf"/>
</dbReference>
<dbReference type="PANTHER" id="PTHR38342:SF1">
    <property type="entry name" value="SLR5037 PROTEIN"/>
    <property type="match status" value="1"/>
</dbReference>
<dbReference type="AlphaFoldDB" id="A0A160TXY5"/>
<protein>
    <recommendedName>
        <fullName evidence="1">DUF302 domain-containing protein</fullName>
    </recommendedName>
</protein>
<accession>A0A160TXY5</accession>
<evidence type="ECO:0000259" key="1">
    <source>
        <dbReference type="Pfam" id="PF03625"/>
    </source>
</evidence>
<reference evidence="2" key="1">
    <citation type="submission" date="2015-10" db="EMBL/GenBank/DDBJ databases">
        <authorList>
            <person name="Gilbert D.G."/>
        </authorList>
    </citation>
    <scope>NUCLEOTIDE SEQUENCE</scope>
</reference>
<dbReference type="EMBL" id="CZQD01000013">
    <property type="protein sequence ID" value="CUS55831.1"/>
    <property type="molecule type" value="Genomic_DNA"/>
</dbReference>
<dbReference type="InterPro" id="IPR005180">
    <property type="entry name" value="DUF302"/>
</dbReference>
<organism evidence="2">
    <name type="scientific">hydrothermal vent metagenome</name>
    <dbReference type="NCBI Taxonomy" id="652676"/>
    <lineage>
        <taxon>unclassified sequences</taxon>
        <taxon>metagenomes</taxon>
        <taxon>ecological metagenomes</taxon>
    </lineage>
</organism>
<sequence>MRIANGCAATGAGKGVRISHAYQFTGPWRDWQGEIGTVARRIALRFFTIQLAFEALLEMFGMAYTITRTLDGITLEEADKRTRAALSGKGFGVLTEIDVQATMKKKLDADMAGYRILGACNPDMAFEAIKMEPRVGAMLPCNVILREVDGGIEISAIDPVASMQAIENTELHAVAGQVRDMLAEALEAI</sequence>
<evidence type="ECO:0000313" key="2">
    <source>
        <dbReference type="EMBL" id="CUS55831.1"/>
    </source>
</evidence>
<dbReference type="PANTHER" id="PTHR38342">
    <property type="entry name" value="SLR5037 PROTEIN"/>
    <property type="match status" value="1"/>
</dbReference>
<dbReference type="CDD" id="cd14797">
    <property type="entry name" value="DUF302"/>
    <property type="match status" value="1"/>
</dbReference>
<dbReference type="SUPFAM" id="SSF103247">
    <property type="entry name" value="TT1751-like"/>
    <property type="match status" value="1"/>
</dbReference>
<feature type="domain" description="DUF302" evidence="1">
    <location>
        <begin position="97"/>
        <end position="159"/>
    </location>
</feature>
<gene>
    <name evidence="2" type="ORF">MGWOODY_Hyp101</name>
</gene>